<name>A0A1H6DMG2_9GAMM</name>
<organism evidence="11 12">
    <name type="scientific">Marinobacterium lutimaris</name>
    <dbReference type="NCBI Taxonomy" id="568106"/>
    <lineage>
        <taxon>Bacteria</taxon>
        <taxon>Pseudomonadati</taxon>
        <taxon>Pseudomonadota</taxon>
        <taxon>Gammaproteobacteria</taxon>
        <taxon>Oceanospirillales</taxon>
        <taxon>Oceanospirillaceae</taxon>
        <taxon>Marinobacterium</taxon>
    </lineage>
</organism>
<sequence>MDMGLLGQFIVNGMMLGMMYALVAVGFTLFFGVLDVIKFSHGDVLMVGTFAGFSTYLGLGAIGIDNAFVQLIGVLVVAIGSMAILGAIIARYLVLPLKSAPPLNTLLVTLMLGTVLREAIRLFYPDGSNPKRFPSLLPTDSWTIGSFNLRADSVILLVGGLLVIVGVHVLINRTRLGMAIRAVAQDEETAKCMGINFKMIVLLTFGLGSAVAAFAGVMNGLYYNEINFGMGLLLGVIGFSAAIIGGLGNIYGAILGGFIFAALQTLGAVALPFASAYKDVFAFAVVIALIAWRPTGLIAEKTSERV</sequence>
<feature type="transmembrane region" description="Helical" evidence="10">
    <location>
        <begin position="44"/>
        <end position="64"/>
    </location>
</feature>
<dbReference type="PANTHER" id="PTHR11795">
    <property type="entry name" value="BRANCHED-CHAIN AMINO ACID TRANSPORT SYSTEM PERMEASE PROTEIN LIVH"/>
    <property type="match status" value="1"/>
</dbReference>
<evidence type="ECO:0000256" key="2">
    <source>
        <dbReference type="ARBA" id="ARBA00022448"/>
    </source>
</evidence>
<feature type="transmembrane region" description="Helical" evidence="10">
    <location>
        <begin position="153"/>
        <end position="171"/>
    </location>
</feature>
<protein>
    <submittedName>
        <fullName evidence="11">Amino acid/amide ABC transporter membrane protein 1, HAAT family</fullName>
    </submittedName>
</protein>
<dbReference type="GO" id="GO:0015190">
    <property type="term" value="F:L-leucine transmembrane transporter activity"/>
    <property type="evidence" value="ECO:0007669"/>
    <property type="project" value="TreeGrafter"/>
</dbReference>
<evidence type="ECO:0000256" key="9">
    <source>
        <dbReference type="ARBA" id="ARBA00037998"/>
    </source>
</evidence>
<comment type="subcellular location">
    <subcellularLocation>
        <location evidence="1">Cell inner membrane</location>
        <topology evidence="1">Multi-pass membrane protein</topology>
    </subcellularLocation>
</comment>
<keyword evidence="3" id="KW-1003">Cell membrane</keyword>
<reference evidence="11 12" key="1">
    <citation type="submission" date="2016-10" db="EMBL/GenBank/DDBJ databases">
        <authorList>
            <person name="de Groot N.N."/>
        </authorList>
    </citation>
    <scope>NUCLEOTIDE SEQUENCE [LARGE SCALE GENOMIC DNA]</scope>
    <source>
        <strain evidence="11 12">DSM 22012</strain>
    </source>
</reference>
<evidence type="ECO:0000313" key="11">
    <source>
        <dbReference type="EMBL" id="SEG85896.1"/>
    </source>
</evidence>
<dbReference type="GO" id="GO:1903806">
    <property type="term" value="P:L-isoleucine import across plasma membrane"/>
    <property type="evidence" value="ECO:0007669"/>
    <property type="project" value="TreeGrafter"/>
</dbReference>
<dbReference type="CDD" id="cd06582">
    <property type="entry name" value="TM_PBP1_LivH_like"/>
    <property type="match status" value="1"/>
</dbReference>
<dbReference type="GO" id="GO:0015192">
    <property type="term" value="F:L-phenylalanine transmembrane transporter activity"/>
    <property type="evidence" value="ECO:0007669"/>
    <property type="project" value="TreeGrafter"/>
</dbReference>
<evidence type="ECO:0000256" key="7">
    <source>
        <dbReference type="ARBA" id="ARBA00022989"/>
    </source>
</evidence>
<keyword evidence="2" id="KW-0813">Transport</keyword>
<dbReference type="InterPro" id="IPR052157">
    <property type="entry name" value="BCAA_transport_permease"/>
</dbReference>
<dbReference type="GO" id="GO:0005886">
    <property type="term" value="C:plasma membrane"/>
    <property type="evidence" value="ECO:0007669"/>
    <property type="project" value="UniProtKB-SubCell"/>
</dbReference>
<dbReference type="Proteomes" id="UP000236745">
    <property type="component" value="Unassembled WGS sequence"/>
</dbReference>
<accession>A0A1H6DMG2</accession>
<keyword evidence="7 10" id="KW-1133">Transmembrane helix</keyword>
<evidence type="ECO:0000256" key="8">
    <source>
        <dbReference type="ARBA" id="ARBA00023136"/>
    </source>
</evidence>
<evidence type="ECO:0000256" key="4">
    <source>
        <dbReference type="ARBA" id="ARBA00022519"/>
    </source>
</evidence>
<feature type="transmembrane region" description="Helical" evidence="10">
    <location>
        <begin position="254"/>
        <end position="274"/>
    </location>
</feature>
<evidence type="ECO:0000256" key="1">
    <source>
        <dbReference type="ARBA" id="ARBA00004429"/>
    </source>
</evidence>
<evidence type="ECO:0000256" key="3">
    <source>
        <dbReference type="ARBA" id="ARBA00022475"/>
    </source>
</evidence>
<keyword evidence="6" id="KW-0029">Amino-acid transport</keyword>
<comment type="similarity">
    <text evidence="9">Belongs to the binding-protein-dependent transport system permease family. LivHM subfamily.</text>
</comment>
<dbReference type="PANTHER" id="PTHR11795:SF371">
    <property type="entry name" value="HIGH-AFFINITY BRANCHED-CHAIN AMINO ACID TRANSPORT SYSTEM PERMEASE PROTEIN LIVH"/>
    <property type="match status" value="1"/>
</dbReference>
<dbReference type="EMBL" id="FNVQ01000007">
    <property type="protein sequence ID" value="SEG85896.1"/>
    <property type="molecule type" value="Genomic_DNA"/>
</dbReference>
<evidence type="ECO:0000256" key="6">
    <source>
        <dbReference type="ARBA" id="ARBA00022970"/>
    </source>
</evidence>
<evidence type="ECO:0000313" key="12">
    <source>
        <dbReference type="Proteomes" id="UP000236745"/>
    </source>
</evidence>
<dbReference type="GO" id="GO:0015188">
    <property type="term" value="F:L-isoleucine transmembrane transporter activity"/>
    <property type="evidence" value="ECO:0007669"/>
    <property type="project" value="TreeGrafter"/>
</dbReference>
<dbReference type="GO" id="GO:0042941">
    <property type="term" value="P:D-alanine transmembrane transport"/>
    <property type="evidence" value="ECO:0007669"/>
    <property type="project" value="TreeGrafter"/>
</dbReference>
<keyword evidence="8 10" id="KW-0472">Membrane</keyword>
<feature type="transmembrane region" description="Helical" evidence="10">
    <location>
        <begin position="280"/>
        <end position="299"/>
    </location>
</feature>
<dbReference type="AlphaFoldDB" id="A0A1H6DMG2"/>
<evidence type="ECO:0000256" key="5">
    <source>
        <dbReference type="ARBA" id="ARBA00022692"/>
    </source>
</evidence>
<feature type="transmembrane region" description="Helical" evidence="10">
    <location>
        <begin position="200"/>
        <end position="222"/>
    </location>
</feature>
<feature type="transmembrane region" description="Helical" evidence="10">
    <location>
        <begin position="6"/>
        <end position="32"/>
    </location>
</feature>
<dbReference type="RefSeq" id="WP_200826882.1">
    <property type="nucleotide sequence ID" value="NZ_FNVQ01000007.1"/>
</dbReference>
<keyword evidence="4" id="KW-0997">Cell inner membrane</keyword>
<proteinExistence type="inferred from homology"/>
<keyword evidence="12" id="KW-1185">Reference proteome</keyword>
<dbReference type="GO" id="GO:0005304">
    <property type="term" value="F:L-valine transmembrane transporter activity"/>
    <property type="evidence" value="ECO:0007669"/>
    <property type="project" value="TreeGrafter"/>
</dbReference>
<gene>
    <name evidence="11" type="ORF">SAMN05444390_10759</name>
</gene>
<dbReference type="GO" id="GO:0015808">
    <property type="term" value="P:L-alanine transport"/>
    <property type="evidence" value="ECO:0007669"/>
    <property type="project" value="TreeGrafter"/>
</dbReference>
<feature type="transmembrane region" description="Helical" evidence="10">
    <location>
        <begin position="228"/>
        <end position="247"/>
    </location>
</feature>
<feature type="transmembrane region" description="Helical" evidence="10">
    <location>
        <begin position="70"/>
        <end position="94"/>
    </location>
</feature>
<feature type="transmembrane region" description="Helical" evidence="10">
    <location>
        <begin position="106"/>
        <end position="124"/>
    </location>
</feature>
<dbReference type="InterPro" id="IPR001851">
    <property type="entry name" value="ABC_transp_permease"/>
</dbReference>
<dbReference type="Pfam" id="PF02653">
    <property type="entry name" value="BPD_transp_2"/>
    <property type="match status" value="1"/>
</dbReference>
<evidence type="ECO:0000256" key="10">
    <source>
        <dbReference type="SAM" id="Phobius"/>
    </source>
</evidence>
<keyword evidence="5 10" id="KW-0812">Transmembrane</keyword>